<sequence length="567" mass="59194">MIPRPSPTDTDPAPPPLPPGVEPLTARDPRRVGPFRLVGRLGSGGMGVVYAALDDADRRVAVKCAHRAYARDPEFRARFAREAAVVRRVRSAAVPAFVGADARAQVPWLATEYVPGPTVAAAVRDRGPLDEADVAGLALGAAEALVAIHAADVVHRDLKPGNVVLAPDGPRVLDLGIAKALADSGLTRTGGLVGTPGWIAPEQLRGTPATGRSDVFTWANLVVYAATGSGAFGTGDTGTLARRVLHEPPDLDGVPGPLRPHLERALAKDPEQRPTSAELRDALTAAVADELPTSAGHGATRVLNAPGQLDGNGDDLDRWTANTVPPRPWPVRHRRGLTVAAAATALVLVAGGGALLWDTRAGTEAEGPAGDGEGAAGAGEAADDGAATSDDTVVTVENDPDDPASVIRYIEDADGDRQPQLRLSYAAIETDRLDLEVTAEYLMETGEATVRSSDFGMVAVITPEDRSIVPDPPNSSGSQVVLSPEEPTGQVRVAFFTSHGSALVHHLPPETASEESREIPIDRPGGVCFIRDDSDDPFGPADVAPHDTTLAEDSPQDSCVFEDRVVQ</sequence>
<dbReference type="InterPro" id="IPR017441">
    <property type="entry name" value="Protein_kinase_ATP_BS"/>
</dbReference>
<dbReference type="PROSITE" id="PS00107">
    <property type="entry name" value="PROTEIN_KINASE_ATP"/>
    <property type="match status" value="1"/>
</dbReference>
<dbReference type="EMBL" id="JADBGI010000008">
    <property type="protein sequence ID" value="MBE2999280.1"/>
    <property type="molecule type" value="Genomic_DNA"/>
</dbReference>
<dbReference type="Gene3D" id="1.10.510.10">
    <property type="entry name" value="Transferase(Phosphotransferase) domain 1"/>
    <property type="match status" value="1"/>
</dbReference>
<comment type="caution">
    <text evidence="8">The sequence shown here is derived from an EMBL/GenBank/DDBJ whole genome shotgun (WGS) entry which is preliminary data.</text>
</comment>
<evidence type="ECO:0000256" key="3">
    <source>
        <dbReference type="ARBA" id="ARBA00022777"/>
    </source>
</evidence>
<keyword evidence="3 8" id="KW-0418">Kinase</keyword>
<dbReference type="Gene3D" id="3.30.200.20">
    <property type="entry name" value="Phosphorylase Kinase, domain 1"/>
    <property type="match status" value="1"/>
</dbReference>
<evidence type="ECO:0000259" key="7">
    <source>
        <dbReference type="PROSITE" id="PS50011"/>
    </source>
</evidence>
<evidence type="ECO:0000256" key="6">
    <source>
        <dbReference type="SAM" id="MobiDB-lite"/>
    </source>
</evidence>
<feature type="binding site" evidence="5">
    <location>
        <position position="63"/>
    </location>
    <ligand>
        <name>ATP</name>
        <dbReference type="ChEBI" id="CHEBI:30616"/>
    </ligand>
</feature>
<keyword evidence="1" id="KW-0808">Transferase</keyword>
<dbReference type="InterPro" id="IPR000719">
    <property type="entry name" value="Prot_kinase_dom"/>
</dbReference>
<dbReference type="PROSITE" id="PS00108">
    <property type="entry name" value="PROTEIN_KINASE_ST"/>
    <property type="match status" value="1"/>
</dbReference>
<name>A0ABR9P603_9ACTN</name>
<organism evidence="8 9">
    <name type="scientific">Nocardiopsis coralli</name>
    <dbReference type="NCBI Taxonomy" id="2772213"/>
    <lineage>
        <taxon>Bacteria</taxon>
        <taxon>Bacillati</taxon>
        <taxon>Actinomycetota</taxon>
        <taxon>Actinomycetes</taxon>
        <taxon>Streptosporangiales</taxon>
        <taxon>Nocardiopsidaceae</taxon>
        <taxon>Nocardiopsis</taxon>
    </lineage>
</organism>
<keyword evidence="4 5" id="KW-0067">ATP-binding</keyword>
<feature type="compositionally biased region" description="Pro residues" evidence="6">
    <location>
        <begin position="1"/>
        <end position="21"/>
    </location>
</feature>
<evidence type="ECO:0000313" key="9">
    <source>
        <dbReference type="Proteomes" id="UP000806528"/>
    </source>
</evidence>
<dbReference type="InterPro" id="IPR011009">
    <property type="entry name" value="Kinase-like_dom_sf"/>
</dbReference>
<feature type="domain" description="Protein kinase" evidence="7">
    <location>
        <begin position="35"/>
        <end position="287"/>
    </location>
</feature>
<dbReference type="RefSeq" id="WP_193121904.1">
    <property type="nucleotide sequence ID" value="NZ_JADBGI010000008.1"/>
</dbReference>
<protein>
    <submittedName>
        <fullName evidence="8">Serine/threonine protein kinase</fullName>
    </submittedName>
</protein>
<proteinExistence type="predicted"/>
<accession>A0ABR9P603</accession>
<dbReference type="GO" id="GO:0004674">
    <property type="term" value="F:protein serine/threonine kinase activity"/>
    <property type="evidence" value="ECO:0007669"/>
    <property type="project" value="UniProtKB-KW"/>
</dbReference>
<dbReference type="Proteomes" id="UP000806528">
    <property type="component" value="Unassembled WGS sequence"/>
</dbReference>
<feature type="region of interest" description="Disordered" evidence="6">
    <location>
        <begin position="507"/>
        <end position="567"/>
    </location>
</feature>
<dbReference type="CDD" id="cd14014">
    <property type="entry name" value="STKc_PknB_like"/>
    <property type="match status" value="1"/>
</dbReference>
<dbReference type="SUPFAM" id="SSF56112">
    <property type="entry name" value="Protein kinase-like (PK-like)"/>
    <property type="match status" value="1"/>
</dbReference>
<dbReference type="PANTHER" id="PTHR43289:SF34">
    <property type="entry name" value="SERINE_THREONINE-PROTEIN KINASE YBDM-RELATED"/>
    <property type="match status" value="1"/>
</dbReference>
<feature type="region of interest" description="Disordered" evidence="6">
    <location>
        <begin position="1"/>
        <end position="29"/>
    </location>
</feature>
<evidence type="ECO:0000256" key="2">
    <source>
        <dbReference type="ARBA" id="ARBA00022741"/>
    </source>
</evidence>
<feature type="region of interest" description="Disordered" evidence="6">
    <location>
        <begin position="363"/>
        <end position="402"/>
    </location>
</feature>
<dbReference type="PROSITE" id="PS50011">
    <property type="entry name" value="PROTEIN_KINASE_DOM"/>
    <property type="match status" value="1"/>
</dbReference>
<dbReference type="Pfam" id="PF00069">
    <property type="entry name" value="Pkinase"/>
    <property type="match status" value="1"/>
</dbReference>
<keyword evidence="8" id="KW-0723">Serine/threonine-protein kinase</keyword>
<dbReference type="PANTHER" id="PTHR43289">
    <property type="entry name" value="MITOGEN-ACTIVATED PROTEIN KINASE KINASE KINASE 20-RELATED"/>
    <property type="match status" value="1"/>
</dbReference>
<reference evidence="8 9" key="1">
    <citation type="submission" date="2020-09" db="EMBL/GenBank/DDBJ databases">
        <title>Diversity and distribution of actinomycetes associated with coral in the coast of Hainan.</title>
        <authorList>
            <person name="Li F."/>
        </authorList>
    </citation>
    <scope>NUCLEOTIDE SEQUENCE [LARGE SCALE GENOMIC DNA]</scope>
    <source>
        <strain evidence="8 9">HNM0947</strain>
    </source>
</reference>
<keyword evidence="2 5" id="KW-0547">Nucleotide-binding</keyword>
<keyword evidence="9" id="KW-1185">Reference proteome</keyword>
<evidence type="ECO:0000256" key="4">
    <source>
        <dbReference type="ARBA" id="ARBA00022840"/>
    </source>
</evidence>
<dbReference type="SMART" id="SM00220">
    <property type="entry name" value="S_TKc"/>
    <property type="match status" value="1"/>
</dbReference>
<gene>
    <name evidence="8" type="ORF">IDM40_11265</name>
</gene>
<evidence type="ECO:0000313" key="8">
    <source>
        <dbReference type="EMBL" id="MBE2999280.1"/>
    </source>
</evidence>
<evidence type="ECO:0000256" key="5">
    <source>
        <dbReference type="PROSITE-ProRule" id="PRU10141"/>
    </source>
</evidence>
<evidence type="ECO:0000256" key="1">
    <source>
        <dbReference type="ARBA" id="ARBA00022679"/>
    </source>
</evidence>
<dbReference type="InterPro" id="IPR008271">
    <property type="entry name" value="Ser/Thr_kinase_AS"/>
</dbReference>
<feature type="compositionally biased region" description="Low complexity" evidence="6">
    <location>
        <begin position="378"/>
        <end position="397"/>
    </location>
</feature>